<dbReference type="HOGENOM" id="CLU_1938159_0_0_1"/>
<evidence type="ECO:0000256" key="2">
    <source>
        <dbReference type="ARBA" id="ARBA00022448"/>
    </source>
</evidence>
<dbReference type="GeneID" id="25277668"/>
<keyword evidence="5 6" id="KW-0472">Membrane</keyword>
<keyword evidence="4 6" id="KW-1133">Transmembrane helix</keyword>
<name>A0A072PN29_9EURO</name>
<keyword evidence="3 6" id="KW-0812">Transmembrane</keyword>
<protein>
    <recommendedName>
        <fullName evidence="9">Major facilitator superfamily (MFS) profile domain-containing protein</fullName>
    </recommendedName>
</protein>
<evidence type="ECO:0000313" key="8">
    <source>
        <dbReference type="Proteomes" id="UP000027920"/>
    </source>
</evidence>
<comment type="subcellular location">
    <subcellularLocation>
        <location evidence="1">Membrane</location>
        <topology evidence="1">Multi-pass membrane protein</topology>
    </subcellularLocation>
</comment>
<comment type="caution">
    <text evidence="7">The sequence shown here is derived from an EMBL/GenBank/DDBJ whole genome shotgun (WGS) entry which is preliminary data.</text>
</comment>
<sequence length="130" mass="14242">MAVAAVRFAISAGTLNIWARYLPPSCTYPAGLLPTPSSIHGQLRLSAKRLRSACATAIIIVMSQLGNIWSPYIFRSNDPPRYLMAMILVMAFSGISILGCMLMKAVLRRDNKKLIAQYEGTGQTPTLHTM</sequence>
<dbReference type="VEuPathDB" id="FungiDB:A1O9_02727"/>
<proteinExistence type="predicted"/>
<evidence type="ECO:0000313" key="7">
    <source>
        <dbReference type="EMBL" id="KEF61162.1"/>
    </source>
</evidence>
<keyword evidence="2" id="KW-0813">Transport</keyword>
<dbReference type="AlphaFoldDB" id="A0A072PN29"/>
<evidence type="ECO:0008006" key="9">
    <source>
        <dbReference type="Google" id="ProtNLM"/>
    </source>
</evidence>
<evidence type="ECO:0000256" key="4">
    <source>
        <dbReference type="ARBA" id="ARBA00022989"/>
    </source>
</evidence>
<evidence type="ECO:0000256" key="1">
    <source>
        <dbReference type="ARBA" id="ARBA00004141"/>
    </source>
</evidence>
<gene>
    <name evidence="7" type="ORF">A1O9_02727</name>
</gene>
<dbReference type="GO" id="GO:0016020">
    <property type="term" value="C:membrane"/>
    <property type="evidence" value="ECO:0007669"/>
    <property type="project" value="UniProtKB-SubCell"/>
</dbReference>
<feature type="transmembrane region" description="Helical" evidence="6">
    <location>
        <begin position="50"/>
        <end position="70"/>
    </location>
</feature>
<accession>A0A072PN29</accession>
<dbReference type="PANTHER" id="PTHR43791">
    <property type="entry name" value="PERMEASE-RELATED"/>
    <property type="match status" value="1"/>
</dbReference>
<feature type="transmembrane region" description="Helical" evidence="6">
    <location>
        <begin position="82"/>
        <end position="103"/>
    </location>
</feature>
<keyword evidence="8" id="KW-1185">Reference proteome</keyword>
<dbReference type="GO" id="GO:0022857">
    <property type="term" value="F:transmembrane transporter activity"/>
    <property type="evidence" value="ECO:0007669"/>
    <property type="project" value="TreeGrafter"/>
</dbReference>
<reference evidence="7 8" key="1">
    <citation type="submission" date="2013-03" db="EMBL/GenBank/DDBJ databases">
        <title>The Genome Sequence of Exophiala aquamarina CBS 119918.</title>
        <authorList>
            <consortium name="The Broad Institute Genomics Platform"/>
            <person name="Cuomo C."/>
            <person name="de Hoog S."/>
            <person name="Gorbushina A."/>
            <person name="Walker B."/>
            <person name="Young S.K."/>
            <person name="Zeng Q."/>
            <person name="Gargeya S."/>
            <person name="Fitzgerald M."/>
            <person name="Haas B."/>
            <person name="Abouelleil A."/>
            <person name="Allen A.W."/>
            <person name="Alvarado L."/>
            <person name="Arachchi H.M."/>
            <person name="Berlin A.M."/>
            <person name="Chapman S.B."/>
            <person name="Gainer-Dewar J."/>
            <person name="Goldberg J."/>
            <person name="Griggs A."/>
            <person name="Gujja S."/>
            <person name="Hansen M."/>
            <person name="Howarth C."/>
            <person name="Imamovic A."/>
            <person name="Ireland A."/>
            <person name="Larimer J."/>
            <person name="McCowan C."/>
            <person name="Murphy C."/>
            <person name="Pearson M."/>
            <person name="Poon T.W."/>
            <person name="Priest M."/>
            <person name="Roberts A."/>
            <person name="Saif S."/>
            <person name="Shea T."/>
            <person name="Sisk P."/>
            <person name="Sykes S."/>
            <person name="Wortman J."/>
            <person name="Nusbaum C."/>
            <person name="Birren B."/>
        </authorList>
    </citation>
    <scope>NUCLEOTIDE SEQUENCE [LARGE SCALE GENOMIC DNA]</scope>
    <source>
        <strain evidence="7 8">CBS 119918</strain>
    </source>
</reference>
<organism evidence="7 8">
    <name type="scientific">Exophiala aquamarina CBS 119918</name>
    <dbReference type="NCBI Taxonomy" id="1182545"/>
    <lineage>
        <taxon>Eukaryota</taxon>
        <taxon>Fungi</taxon>
        <taxon>Dikarya</taxon>
        <taxon>Ascomycota</taxon>
        <taxon>Pezizomycotina</taxon>
        <taxon>Eurotiomycetes</taxon>
        <taxon>Chaetothyriomycetidae</taxon>
        <taxon>Chaetothyriales</taxon>
        <taxon>Herpotrichiellaceae</taxon>
        <taxon>Exophiala</taxon>
    </lineage>
</organism>
<dbReference type="RefSeq" id="XP_013263752.1">
    <property type="nucleotide sequence ID" value="XM_013408298.1"/>
</dbReference>
<dbReference type="Proteomes" id="UP000027920">
    <property type="component" value="Unassembled WGS sequence"/>
</dbReference>
<dbReference type="PANTHER" id="PTHR43791:SF36">
    <property type="entry name" value="TRANSPORTER, PUTATIVE (AFU_ORTHOLOGUE AFUA_6G08340)-RELATED"/>
    <property type="match status" value="1"/>
</dbReference>
<evidence type="ECO:0000256" key="5">
    <source>
        <dbReference type="ARBA" id="ARBA00023136"/>
    </source>
</evidence>
<evidence type="ECO:0000256" key="6">
    <source>
        <dbReference type="SAM" id="Phobius"/>
    </source>
</evidence>
<dbReference type="EMBL" id="AMGV01000002">
    <property type="protein sequence ID" value="KEF61162.1"/>
    <property type="molecule type" value="Genomic_DNA"/>
</dbReference>
<dbReference type="OrthoDB" id="2250022at2759"/>
<evidence type="ECO:0000256" key="3">
    <source>
        <dbReference type="ARBA" id="ARBA00022692"/>
    </source>
</evidence>